<accession>A0A173V630</accession>
<gene>
    <name evidence="1" type="ORF">ERS852429_02680</name>
</gene>
<dbReference type="EMBL" id="CYXP01000006">
    <property type="protein sequence ID" value="CUN22733.1"/>
    <property type="molecule type" value="Genomic_DNA"/>
</dbReference>
<dbReference type="Proteomes" id="UP000095591">
    <property type="component" value="Unassembled WGS sequence"/>
</dbReference>
<protein>
    <submittedName>
        <fullName evidence="1">Mu-like prophage protein gp29</fullName>
    </submittedName>
</protein>
<dbReference type="AlphaFoldDB" id="A0A173V630"/>
<name>A0A173V630_PARDI</name>
<organism evidence="1 2">
    <name type="scientific">Parabacteroides distasonis</name>
    <dbReference type="NCBI Taxonomy" id="823"/>
    <lineage>
        <taxon>Bacteria</taxon>
        <taxon>Pseudomonadati</taxon>
        <taxon>Bacteroidota</taxon>
        <taxon>Bacteroidia</taxon>
        <taxon>Bacteroidales</taxon>
        <taxon>Tannerellaceae</taxon>
        <taxon>Parabacteroides</taxon>
    </lineage>
</organism>
<evidence type="ECO:0000313" key="2">
    <source>
        <dbReference type="Proteomes" id="UP000095591"/>
    </source>
</evidence>
<proteinExistence type="predicted"/>
<dbReference type="RefSeq" id="WP_057319576.1">
    <property type="nucleotide sequence ID" value="NZ_CAXSKO010000001.1"/>
</dbReference>
<dbReference type="InterPro" id="IPR009279">
    <property type="entry name" value="Portal_Mu"/>
</dbReference>
<reference evidence="1 2" key="1">
    <citation type="submission" date="2015-09" db="EMBL/GenBank/DDBJ databases">
        <authorList>
            <consortium name="Pathogen Informatics"/>
        </authorList>
    </citation>
    <scope>NUCLEOTIDE SEQUENCE [LARGE SCALE GENOMIC DNA]</scope>
    <source>
        <strain evidence="1 2">2789STDY5608872</strain>
    </source>
</reference>
<dbReference type="Pfam" id="PF06074">
    <property type="entry name" value="Portal_Mu"/>
    <property type="match status" value="1"/>
</dbReference>
<evidence type="ECO:0000313" key="1">
    <source>
        <dbReference type="EMBL" id="CUN22733.1"/>
    </source>
</evidence>
<sequence>MDKNINQGKIDSQTLESIFRTSKKTIQEYVSEIERNCRYKSTRSQVVKGVILDDRSRLIDLYEACVQQDAHIRSVLETLESQIIGERYMLARQNANGQYVRDVEATKKIQGSQFIKIIKGIAESKLYGYTLIEINPTIDPITGKLNDVNLIERRNVLPEQKTVLKRQGIWLPNWDLETPKYKKNYILINSGDLGLFSATTPLILAKKFTLANYINFSHTYGQPIIHGKSESENLGDRNRLANDIASAATNRVIVTGLNDDIDIKAFTMSNSEKIYTSLIELVNAEVSNLILGSESMAGATQSYVGSTKAHQDIFRDRIKVYREYIENAMNEEIIPRLVAMGYIENGLEFKYSGGLEMSVESKIDLYDFLSDKYEIEPDEIAKEFGVVVKKQFNNPAGWNDINDDGKVDDKDNVVAGGSMGTVAPASRRRYRRRSSSSVANYLQEVMNGRRDIR</sequence>